<dbReference type="Pfam" id="PF00156">
    <property type="entry name" value="Pribosyltran"/>
    <property type="match status" value="1"/>
</dbReference>
<accession>A0A2H0D005</accession>
<keyword evidence="8" id="KW-0460">Magnesium</keyword>
<dbReference type="AlphaFoldDB" id="A0A2H0D005"/>
<feature type="domain" description="Phosphoribosyltransferase" evidence="11">
    <location>
        <begin position="137"/>
        <end position="258"/>
    </location>
</feature>
<evidence type="ECO:0000256" key="1">
    <source>
        <dbReference type="ARBA" id="ARBA00013247"/>
    </source>
</evidence>
<keyword evidence="3" id="KW-0479">Metal-binding</keyword>
<evidence type="ECO:0000256" key="8">
    <source>
        <dbReference type="ARBA" id="ARBA00022842"/>
    </source>
</evidence>
<dbReference type="Gene3D" id="3.40.50.2020">
    <property type="match status" value="2"/>
</dbReference>
<evidence type="ECO:0000256" key="7">
    <source>
        <dbReference type="ARBA" id="ARBA00022840"/>
    </source>
</evidence>
<dbReference type="InterPro" id="IPR029099">
    <property type="entry name" value="Pribosyltran_N"/>
</dbReference>
<evidence type="ECO:0000313" key="14">
    <source>
        <dbReference type="Proteomes" id="UP000230159"/>
    </source>
</evidence>
<proteinExistence type="inferred from homology"/>
<dbReference type="GO" id="GO:0006164">
    <property type="term" value="P:purine nucleotide biosynthetic process"/>
    <property type="evidence" value="ECO:0007669"/>
    <property type="project" value="TreeGrafter"/>
</dbReference>
<name>A0A2H0D005_9BACT</name>
<dbReference type="NCBIfam" id="TIGR01251">
    <property type="entry name" value="ribP_PPkin"/>
    <property type="match status" value="1"/>
</dbReference>
<keyword evidence="2" id="KW-0808">Transferase</keyword>
<dbReference type="InterPro" id="IPR000836">
    <property type="entry name" value="PRTase_dom"/>
</dbReference>
<sequence length="299" mass="33175">MKYYLFATHSNPNLLNELVKKSNKLVRGKCKISHYKDGEILVHIDEKIKGQKVFVLGSTFPPAENVLELIILINTLRANGAKKIVALIPYFGYGKQDRIKYSGDAMSAKLMAKIIEDAGASEILALDLHSQRVAEYFKVKITELQAKTILAKALKKLQLKNLVVLAPDLGADERSKKFAKELGVKNLAAIKKHRPRVDEALVINLKGEIKNKNIIIVDDMSQTGGTLTKVADFLKAKGAKDIYVALTHLVATGPVVENLKREKNIKKIFTTNSIVSASDFKGDKKFEIISVAELFVNHL</sequence>
<keyword evidence="7" id="KW-0067">ATP-binding</keyword>
<evidence type="ECO:0000256" key="9">
    <source>
        <dbReference type="ARBA" id="ARBA00049535"/>
    </source>
</evidence>
<dbReference type="PANTHER" id="PTHR10210">
    <property type="entry name" value="RIBOSE-PHOSPHATE DIPHOSPHOKINASE FAMILY MEMBER"/>
    <property type="match status" value="1"/>
</dbReference>
<dbReference type="EC" id="2.7.6.1" evidence="1"/>
<dbReference type="GO" id="GO:0000287">
    <property type="term" value="F:magnesium ion binding"/>
    <property type="evidence" value="ECO:0007669"/>
    <property type="project" value="InterPro"/>
</dbReference>
<dbReference type="GO" id="GO:0006015">
    <property type="term" value="P:5-phosphoribose 1-diphosphate biosynthetic process"/>
    <property type="evidence" value="ECO:0007669"/>
    <property type="project" value="TreeGrafter"/>
</dbReference>
<dbReference type="PANTHER" id="PTHR10210:SF32">
    <property type="entry name" value="RIBOSE-PHOSPHATE PYROPHOSPHOKINASE 2"/>
    <property type="match status" value="1"/>
</dbReference>
<comment type="catalytic activity">
    <reaction evidence="9">
        <text>D-ribose 5-phosphate + ATP = 5-phospho-alpha-D-ribose 1-diphosphate + AMP + H(+)</text>
        <dbReference type="Rhea" id="RHEA:15609"/>
        <dbReference type="ChEBI" id="CHEBI:15378"/>
        <dbReference type="ChEBI" id="CHEBI:30616"/>
        <dbReference type="ChEBI" id="CHEBI:58017"/>
        <dbReference type="ChEBI" id="CHEBI:78346"/>
        <dbReference type="ChEBI" id="CHEBI:456215"/>
        <dbReference type="EC" id="2.7.6.1"/>
    </reaction>
</comment>
<dbReference type="Proteomes" id="UP000230159">
    <property type="component" value="Unassembled WGS sequence"/>
</dbReference>
<protein>
    <recommendedName>
        <fullName evidence="1">ribose-phosphate diphosphokinase</fullName>
        <ecNumber evidence="1">2.7.6.1</ecNumber>
    </recommendedName>
</protein>
<evidence type="ECO:0000259" key="12">
    <source>
        <dbReference type="Pfam" id="PF13793"/>
    </source>
</evidence>
<dbReference type="Pfam" id="PF13793">
    <property type="entry name" value="Pribosyltran_N"/>
    <property type="match status" value="1"/>
</dbReference>
<dbReference type="GO" id="GO:0002189">
    <property type="term" value="C:ribose phosphate diphosphokinase complex"/>
    <property type="evidence" value="ECO:0007669"/>
    <property type="project" value="TreeGrafter"/>
</dbReference>
<dbReference type="CDD" id="cd06223">
    <property type="entry name" value="PRTases_typeI"/>
    <property type="match status" value="1"/>
</dbReference>
<evidence type="ECO:0000256" key="10">
    <source>
        <dbReference type="RuleBase" id="RU004324"/>
    </source>
</evidence>
<evidence type="ECO:0000313" key="13">
    <source>
        <dbReference type="EMBL" id="PIP75504.1"/>
    </source>
</evidence>
<dbReference type="GO" id="GO:0005524">
    <property type="term" value="F:ATP binding"/>
    <property type="evidence" value="ECO:0007669"/>
    <property type="project" value="UniProtKB-KW"/>
</dbReference>
<evidence type="ECO:0000256" key="4">
    <source>
        <dbReference type="ARBA" id="ARBA00022727"/>
    </source>
</evidence>
<dbReference type="FunFam" id="3.40.50.2020:FF:000007">
    <property type="entry name" value="Ribose-phosphate pyrophosphokinase"/>
    <property type="match status" value="1"/>
</dbReference>
<keyword evidence="5" id="KW-0547">Nucleotide-binding</keyword>
<evidence type="ECO:0000259" key="11">
    <source>
        <dbReference type="Pfam" id="PF00156"/>
    </source>
</evidence>
<dbReference type="SMART" id="SM01400">
    <property type="entry name" value="Pribosyltran_N"/>
    <property type="match status" value="1"/>
</dbReference>
<evidence type="ECO:0000256" key="6">
    <source>
        <dbReference type="ARBA" id="ARBA00022777"/>
    </source>
</evidence>
<dbReference type="InterPro" id="IPR005946">
    <property type="entry name" value="Rib-P_diPkinase"/>
</dbReference>
<keyword evidence="6" id="KW-0418">Kinase</keyword>
<keyword evidence="4 10" id="KW-0545">Nucleotide biosynthesis</keyword>
<evidence type="ECO:0000256" key="2">
    <source>
        <dbReference type="ARBA" id="ARBA00022679"/>
    </source>
</evidence>
<comment type="similarity">
    <text evidence="10">Belongs to the ribose-phosphate pyrophosphokinase family.</text>
</comment>
<organism evidence="13 14">
    <name type="scientific">Candidatus Kuenenbacteria bacterium CG22_combo_CG10-13_8_21_14_all_39_9</name>
    <dbReference type="NCBI Taxonomy" id="1974621"/>
    <lineage>
        <taxon>Bacteria</taxon>
        <taxon>Candidatus Kueneniibacteriota</taxon>
    </lineage>
</organism>
<gene>
    <name evidence="13" type="ORF">COW86_03370</name>
</gene>
<dbReference type="GO" id="GO:0016301">
    <property type="term" value="F:kinase activity"/>
    <property type="evidence" value="ECO:0007669"/>
    <property type="project" value="UniProtKB-KW"/>
</dbReference>
<dbReference type="GO" id="GO:0005737">
    <property type="term" value="C:cytoplasm"/>
    <property type="evidence" value="ECO:0007669"/>
    <property type="project" value="TreeGrafter"/>
</dbReference>
<reference evidence="13 14" key="1">
    <citation type="submission" date="2017-09" db="EMBL/GenBank/DDBJ databases">
        <title>Depth-based differentiation of microbial function through sediment-hosted aquifers and enrichment of novel symbionts in the deep terrestrial subsurface.</title>
        <authorList>
            <person name="Probst A.J."/>
            <person name="Ladd B."/>
            <person name="Jarett J.K."/>
            <person name="Geller-Mcgrath D.E."/>
            <person name="Sieber C.M."/>
            <person name="Emerson J.B."/>
            <person name="Anantharaman K."/>
            <person name="Thomas B.C."/>
            <person name="Malmstrom R."/>
            <person name="Stieglmeier M."/>
            <person name="Klingl A."/>
            <person name="Woyke T."/>
            <person name="Ryan C.M."/>
            <person name="Banfield J.F."/>
        </authorList>
    </citation>
    <scope>NUCLEOTIDE SEQUENCE [LARGE SCALE GENOMIC DNA]</scope>
    <source>
        <strain evidence="13">CG22_combo_CG10-13_8_21_14_all_39_9</strain>
    </source>
</reference>
<comment type="caution">
    <text evidence="13">The sequence shown here is derived from an EMBL/GenBank/DDBJ whole genome shotgun (WGS) entry which is preliminary data.</text>
</comment>
<dbReference type="EMBL" id="PCTN01000146">
    <property type="protein sequence ID" value="PIP75504.1"/>
    <property type="molecule type" value="Genomic_DNA"/>
</dbReference>
<evidence type="ECO:0000256" key="3">
    <source>
        <dbReference type="ARBA" id="ARBA00022723"/>
    </source>
</evidence>
<evidence type="ECO:0000256" key="5">
    <source>
        <dbReference type="ARBA" id="ARBA00022741"/>
    </source>
</evidence>
<dbReference type="GO" id="GO:0004749">
    <property type="term" value="F:ribose phosphate diphosphokinase activity"/>
    <property type="evidence" value="ECO:0007669"/>
    <property type="project" value="UniProtKB-EC"/>
</dbReference>
<dbReference type="InterPro" id="IPR029057">
    <property type="entry name" value="PRTase-like"/>
</dbReference>
<dbReference type="SUPFAM" id="SSF53271">
    <property type="entry name" value="PRTase-like"/>
    <property type="match status" value="1"/>
</dbReference>
<feature type="domain" description="Ribose-phosphate pyrophosphokinase N-terminal" evidence="12">
    <location>
        <begin position="5"/>
        <end position="119"/>
    </location>
</feature>